<evidence type="ECO:0000256" key="4">
    <source>
        <dbReference type="ARBA" id="ARBA00022692"/>
    </source>
</evidence>
<dbReference type="AlphaFoldDB" id="A0A9D1G855"/>
<comment type="similarity">
    <text evidence="2 10 13">Belongs to the SecY/SEC61-alpha family.</text>
</comment>
<dbReference type="InterPro" id="IPR030659">
    <property type="entry name" value="SecY_CS"/>
</dbReference>
<dbReference type="GO" id="GO:0005886">
    <property type="term" value="C:plasma membrane"/>
    <property type="evidence" value="ECO:0007669"/>
    <property type="project" value="UniProtKB-SubCell"/>
</dbReference>
<dbReference type="Gene3D" id="1.10.3370.10">
    <property type="entry name" value="SecY subunit domain"/>
    <property type="match status" value="1"/>
</dbReference>
<evidence type="ECO:0000256" key="2">
    <source>
        <dbReference type="ARBA" id="ARBA00005751"/>
    </source>
</evidence>
<keyword evidence="6 10" id="KW-1133">Transmembrane helix</keyword>
<feature type="transmembrane region" description="Helical" evidence="10">
    <location>
        <begin position="179"/>
        <end position="201"/>
    </location>
</feature>
<dbReference type="InterPro" id="IPR002208">
    <property type="entry name" value="SecY/SEC61-alpha"/>
</dbReference>
<evidence type="ECO:0000313" key="14">
    <source>
        <dbReference type="EMBL" id="HIS98429.1"/>
    </source>
</evidence>
<dbReference type="Pfam" id="PF00344">
    <property type="entry name" value="SecY"/>
    <property type="match status" value="1"/>
</dbReference>
<keyword evidence="10" id="KW-1003">Cell membrane</keyword>
<keyword evidence="4 10" id="KW-0812">Transmembrane</keyword>
<evidence type="ECO:0000256" key="12">
    <source>
        <dbReference type="RuleBase" id="RU003484"/>
    </source>
</evidence>
<dbReference type="SUPFAM" id="SSF103491">
    <property type="entry name" value="Preprotein translocase SecY subunit"/>
    <property type="match status" value="1"/>
</dbReference>
<dbReference type="InterPro" id="IPR026593">
    <property type="entry name" value="SecY"/>
</dbReference>
<dbReference type="Proteomes" id="UP000886876">
    <property type="component" value="Unassembled WGS sequence"/>
</dbReference>
<evidence type="ECO:0000256" key="3">
    <source>
        <dbReference type="ARBA" id="ARBA00022448"/>
    </source>
</evidence>
<keyword evidence="5 10" id="KW-0653">Protein transport</keyword>
<accession>A0A9D1G855</accession>
<reference evidence="14" key="2">
    <citation type="journal article" date="2021" name="PeerJ">
        <title>Extensive microbial diversity within the chicken gut microbiome revealed by metagenomics and culture.</title>
        <authorList>
            <person name="Gilroy R."/>
            <person name="Ravi A."/>
            <person name="Getino M."/>
            <person name="Pursley I."/>
            <person name="Horton D.L."/>
            <person name="Alikhan N.F."/>
            <person name="Baker D."/>
            <person name="Gharbi K."/>
            <person name="Hall N."/>
            <person name="Watson M."/>
            <person name="Adriaenssens E.M."/>
            <person name="Foster-Nyarko E."/>
            <person name="Jarju S."/>
            <person name="Secka A."/>
            <person name="Antonio M."/>
            <person name="Oren A."/>
            <person name="Chaudhuri R.R."/>
            <person name="La Ragione R."/>
            <person name="Hildebrand F."/>
            <person name="Pallen M.J."/>
        </authorList>
    </citation>
    <scope>NUCLEOTIDE SEQUENCE</scope>
    <source>
        <strain evidence="14">ChiHecec3B27-6122</strain>
    </source>
</reference>
<evidence type="ECO:0000256" key="8">
    <source>
        <dbReference type="ARBA" id="ARBA00023136"/>
    </source>
</evidence>
<evidence type="ECO:0000256" key="10">
    <source>
        <dbReference type="HAMAP-Rule" id="MF_01465"/>
    </source>
</evidence>
<comment type="subcellular location">
    <subcellularLocation>
        <location evidence="10">Cell membrane</location>
        <topology evidence="10">Multi-pass membrane protein</topology>
    </subcellularLocation>
    <subcellularLocation>
        <location evidence="1 12">Membrane</location>
        <topology evidence="1 12">Multi-pass membrane protein</topology>
    </subcellularLocation>
</comment>
<keyword evidence="3 10" id="KW-0813">Transport</keyword>
<dbReference type="InterPro" id="IPR023201">
    <property type="entry name" value="SecY_dom_sf"/>
</dbReference>
<sequence>MLKTLKNAWGIEELRKKILFTLFIILVYRLGNAVPVPYVNTTLLESYFNTVNNTILGLWNTMSGGSFSMATIFALSIQPYINASIIIQLLTIAIPALERLQKEGGEEGRKKIASITRYTTVGIGLVMGFAYYMLIKNGSNGQSMLTADGTGVWPAIVIIMTFMAGSALIMWMGEQITEFGVGNGISIILFASIIARFPTSISTMITNVSSGSLAWWALALIILGALAIIVLIVIVNDAERRIPVQYSKRVVGRKLYGGQSTHLPMKVNMSGVMPIIFASSIASIPGTICAFVPKWQDSWVMKNVFGTNTIPYAIIYFLLIIAFSYFYATIQFDPVEISNNLKKNGGFIPGFRAGKPTSEYIRKVLNKITLMGALYLSVVAVVPILISCFSDAPTLSGISLGGTSIIIVVGVAIETVRAVEAQMLMRNYKGFLD</sequence>
<proteinExistence type="inferred from homology"/>
<keyword evidence="7 10" id="KW-0811">Translocation</keyword>
<dbReference type="PRINTS" id="PR00303">
    <property type="entry name" value="SECYTRNLCASE"/>
</dbReference>
<comment type="subunit">
    <text evidence="10">Component of the Sec protein translocase complex. Heterotrimer consisting of SecY, SecE and SecG subunits. The heterotrimers can form oligomers, although 1 heterotrimer is thought to be able to translocate proteins. Interacts with the ribosome. Interacts with SecDF, and other proteins may be involved. Interacts with SecA.</text>
</comment>
<evidence type="ECO:0000256" key="9">
    <source>
        <dbReference type="ARBA" id="ARBA00039733"/>
    </source>
</evidence>
<name>A0A9D1G855_9FIRM</name>
<feature type="transmembrane region" description="Helical" evidence="10">
    <location>
        <begin position="398"/>
        <end position="419"/>
    </location>
</feature>
<feature type="transmembrane region" description="Helical" evidence="10">
    <location>
        <begin position="272"/>
        <end position="293"/>
    </location>
</feature>
<gene>
    <name evidence="10 14" type="primary">secY</name>
    <name evidence="14" type="ORF">IAD42_10675</name>
</gene>
<feature type="transmembrane region" description="Helical" evidence="10">
    <location>
        <begin position="115"/>
        <end position="132"/>
    </location>
</feature>
<reference evidence="14" key="1">
    <citation type="submission" date="2020-10" db="EMBL/GenBank/DDBJ databases">
        <authorList>
            <person name="Gilroy R."/>
        </authorList>
    </citation>
    <scope>NUCLEOTIDE SEQUENCE</scope>
    <source>
        <strain evidence="14">ChiHecec3B27-6122</strain>
    </source>
</reference>
<dbReference type="EMBL" id="DVJS01000265">
    <property type="protein sequence ID" value="HIS98429.1"/>
    <property type="molecule type" value="Genomic_DNA"/>
</dbReference>
<feature type="transmembrane region" description="Helical" evidence="10">
    <location>
        <begin position="213"/>
        <end position="235"/>
    </location>
</feature>
<evidence type="ECO:0000256" key="5">
    <source>
        <dbReference type="ARBA" id="ARBA00022927"/>
    </source>
</evidence>
<feature type="transmembrane region" description="Helical" evidence="10">
    <location>
        <begin position="313"/>
        <end position="332"/>
    </location>
</feature>
<dbReference type="GO" id="GO:0043952">
    <property type="term" value="P:protein transport by the Sec complex"/>
    <property type="evidence" value="ECO:0007669"/>
    <property type="project" value="UniProtKB-UniRule"/>
</dbReference>
<comment type="caution">
    <text evidence="14">The sequence shown here is derived from an EMBL/GenBank/DDBJ whole genome shotgun (WGS) entry which is preliminary data.</text>
</comment>
<keyword evidence="8 10" id="KW-0472">Membrane</keyword>
<dbReference type="HAMAP" id="MF_01465">
    <property type="entry name" value="SecY"/>
    <property type="match status" value="1"/>
</dbReference>
<feature type="transmembrane region" description="Helical" evidence="10">
    <location>
        <begin position="152"/>
        <end position="172"/>
    </location>
</feature>
<evidence type="ECO:0000256" key="7">
    <source>
        <dbReference type="ARBA" id="ARBA00023010"/>
    </source>
</evidence>
<dbReference type="GO" id="GO:0006605">
    <property type="term" value="P:protein targeting"/>
    <property type="evidence" value="ECO:0007669"/>
    <property type="project" value="UniProtKB-UniRule"/>
</dbReference>
<evidence type="ECO:0000256" key="13">
    <source>
        <dbReference type="RuleBase" id="RU004349"/>
    </source>
</evidence>
<dbReference type="PROSITE" id="PS00756">
    <property type="entry name" value="SECY_2"/>
    <property type="match status" value="1"/>
</dbReference>
<dbReference type="PIRSF" id="PIRSF004557">
    <property type="entry name" value="SecY"/>
    <property type="match status" value="1"/>
</dbReference>
<dbReference type="PANTHER" id="PTHR10906">
    <property type="entry name" value="SECY/SEC61-ALPHA FAMILY MEMBER"/>
    <property type="match status" value="1"/>
</dbReference>
<protein>
    <recommendedName>
        <fullName evidence="9 10">Protein translocase subunit SecY</fullName>
    </recommendedName>
</protein>
<dbReference type="PROSITE" id="PS00755">
    <property type="entry name" value="SECY_1"/>
    <property type="match status" value="1"/>
</dbReference>
<comment type="function">
    <text evidence="10 11">The central subunit of the protein translocation channel SecYEG. Consists of two halves formed by TMs 1-5 and 6-10. These two domains form a lateral gate at the front which open onto the bilayer between TMs 2 and 7, and are clamped together by SecE at the back. The channel is closed by both a pore ring composed of hydrophobic SecY resides and a short helix (helix 2A) on the extracellular side of the membrane which forms a plug. The plug probably moves laterally to allow the channel to open. The ring and the pore may move independently.</text>
</comment>
<feature type="transmembrane region" description="Helical" evidence="10">
    <location>
        <begin position="67"/>
        <end position="94"/>
    </location>
</feature>
<feature type="transmembrane region" description="Helical" evidence="10">
    <location>
        <begin position="368"/>
        <end position="386"/>
    </location>
</feature>
<dbReference type="GO" id="GO:0065002">
    <property type="term" value="P:intracellular protein transmembrane transport"/>
    <property type="evidence" value="ECO:0007669"/>
    <property type="project" value="UniProtKB-UniRule"/>
</dbReference>
<organism evidence="14 15">
    <name type="scientific">Candidatus Scatomorpha pullistercoris</name>
    <dbReference type="NCBI Taxonomy" id="2840929"/>
    <lineage>
        <taxon>Bacteria</taxon>
        <taxon>Bacillati</taxon>
        <taxon>Bacillota</taxon>
        <taxon>Clostridia</taxon>
        <taxon>Eubacteriales</taxon>
        <taxon>Candidatus Scatomorpha</taxon>
    </lineage>
</organism>
<evidence type="ECO:0000256" key="11">
    <source>
        <dbReference type="RuleBase" id="RU000537"/>
    </source>
</evidence>
<dbReference type="NCBIfam" id="TIGR00967">
    <property type="entry name" value="3a0501s007"/>
    <property type="match status" value="1"/>
</dbReference>
<evidence type="ECO:0000313" key="15">
    <source>
        <dbReference type="Proteomes" id="UP000886876"/>
    </source>
</evidence>
<evidence type="ECO:0000256" key="1">
    <source>
        <dbReference type="ARBA" id="ARBA00004141"/>
    </source>
</evidence>
<dbReference type="FunFam" id="1.10.3370.10:FF:000001">
    <property type="entry name" value="Preprotein translocase subunit SecY"/>
    <property type="match status" value="1"/>
</dbReference>
<comment type="caution">
    <text evidence="10">Lacks conserved residue(s) required for the propagation of feature annotation.</text>
</comment>
<evidence type="ECO:0000256" key="6">
    <source>
        <dbReference type="ARBA" id="ARBA00022989"/>
    </source>
</evidence>